<evidence type="ECO:0000259" key="1">
    <source>
        <dbReference type="Pfam" id="PF02627"/>
    </source>
</evidence>
<dbReference type="EMBL" id="FJOF01000004">
    <property type="protein sequence ID" value="CZR40595.1"/>
    <property type="molecule type" value="Genomic_DNA"/>
</dbReference>
<proteinExistence type="predicted"/>
<reference evidence="3" key="1">
    <citation type="journal article" date="2016" name="Genome Biol. Evol.">
        <title>Comparative 'omics' of the Fusarium fujikuroi species complex highlights differences in genetic potential and metabolite synthesis.</title>
        <authorList>
            <person name="Niehaus E.-M."/>
            <person name="Muensterkoetter M."/>
            <person name="Proctor R.H."/>
            <person name="Brown D.W."/>
            <person name="Sharon A."/>
            <person name="Idan Y."/>
            <person name="Oren-Young L."/>
            <person name="Sieber C.M."/>
            <person name="Novak O."/>
            <person name="Pencik A."/>
            <person name="Tarkowska D."/>
            <person name="Hromadova K."/>
            <person name="Freeman S."/>
            <person name="Maymon M."/>
            <person name="Elazar M."/>
            <person name="Youssef S.A."/>
            <person name="El-Shabrawy E.S.M."/>
            <person name="Shalaby A.B.A."/>
            <person name="Houterman P."/>
            <person name="Brock N.L."/>
            <person name="Burkhardt I."/>
            <person name="Tsavkelova E.A."/>
            <person name="Dickschat J.S."/>
            <person name="Galuszka P."/>
            <person name="Gueldener U."/>
            <person name="Tudzynski B."/>
        </authorList>
    </citation>
    <scope>NUCLEOTIDE SEQUENCE [LARGE SCALE GENOMIC DNA]</scope>
    <source>
        <strain evidence="3">ET1</strain>
    </source>
</reference>
<dbReference type="RefSeq" id="XP_031081188.1">
    <property type="nucleotide sequence ID" value="XM_031231119.1"/>
</dbReference>
<name>A0A1L7VLU5_FUSPR</name>
<evidence type="ECO:0000313" key="3">
    <source>
        <dbReference type="Proteomes" id="UP000183971"/>
    </source>
</evidence>
<dbReference type="SUPFAM" id="SSF69118">
    <property type="entry name" value="AhpD-like"/>
    <property type="match status" value="1"/>
</dbReference>
<sequence length="152" mass="16869">MSSTEAKSTDIHKALFEQGLKTRREVVGSAYVDRALANGSTEFSAPGQELVTEWCWGYAWGRPGLEKEQRSLLNIGMLMALNRTPELAVHVRGARNNGLTEEEIREAIIHCTIYCGVPAGVEAMKTAEKVLEEMAENGEKPRELGAKKEFFK</sequence>
<dbReference type="Gene3D" id="1.20.1290.10">
    <property type="entry name" value="AhpD-like"/>
    <property type="match status" value="1"/>
</dbReference>
<dbReference type="InterPro" id="IPR029032">
    <property type="entry name" value="AhpD-like"/>
</dbReference>
<keyword evidence="3" id="KW-1185">Reference proteome</keyword>
<protein>
    <submittedName>
        <fullName evidence="2">Related to uncharacterized homolog of gamma-carboxymuconolactone decarboxylase subunit</fullName>
    </submittedName>
</protein>
<dbReference type="GO" id="GO:0051920">
    <property type="term" value="F:peroxiredoxin activity"/>
    <property type="evidence" value="ECO:0007669"/>
    <property type="project" value="InterPro"/>
</dbReference>
<evidence type="ECO:0000313" key="2">
    <source>
        <dbReference type="EMBL" id="CZR40595.1"/>
    </source>
</evidence>
<dbReference type="PANTHER" id="PTHR33570:SF2">
    <property type="entry name" value="CARBOXYMUCONOLACTONE DECARBOXYLASE-LIKE DOMAIN-CONTAINING PROTEIN"/>
    <property type="match status" value="1"/>
</dbReference>
<dbReference type="InterPro" id="IPR003779">
    <property type="entry name" value="CMD-like"/>
</dbReference>
<dbReference type="InterPro" id="IPR052512">
    <property type="entry name" value="4CMD/NDH-1_regulator"/>
</dbReference>
<feature type="domain" description="Carboxymuconolactone decarboxylase-like" evidence="1">
    <location>
        <begin position="48"/>
        <end position="128"/>
    </location>
</feature>
<comment type="caution">
    <text evidence="2">The sequence shown here is derived from an EMBL/GenBank/DDBJ whole genome shotgun (WGS) entry which is preliminary data.</text>
</comment>
<dbReference type="Pfam" id="PF02627">
    <property type="entry name" value="CMD"/>
    <property type="match status" value="1"/>
</dbReference>
<dbReference type="Proteomes" id="UP000183971">
    <property type="component" value="Unassembled WGS sequence"/>
</dbReference>
<dbReference type="GeneID" id="42050376"/>
<dbReference type="PANTHER" id="PTHR33570">
    <property type="entry name" value="4-CARBOXYMUCONOLACTONE DECARBOXYLASE FAMILY PROTEIN"/>
    <property type="match status" value="1"/>
</dbReference>
<gene>
    <name evidence="2" type="ORF">FPRO_05495</name>
</gene>
<organism evidence="2 3">
    <name type="scientific">Fusarium proliferatum (strain ET1)</name>
    <name type="common">Orchid endophyte fungus</name>
    <dbReference type="NCBI Taxonomy" id="1227346"/>
    <lineage>
        <taxon>Eukaryota</taxon>
        <taxon>Fungi</taxon>
        <taxon>Dikarya</taxon>
        <taxon>Ascomycota</taxon>
        <taxon>Pezizomycotina</taxon>
        <taxon>Sordariomycetes</taxon>
        <taxon>Hypocreomycetidae</taxon>
        <taxon>Hypocreales</taxon>
        <taxon>Nectriaceae</taxon>
        <taxon>Fusarium</taxon>
        <taxon>Fusarium fujikuroi species complex</taxon>
    </lineage>
</organism>
<accession>A0A1L7VLU5</accession>
<dbReference type="VEuPathDB" id="FungiDB:FPRO_05495"/>
<dbReference type="AlphaFoldDB" id="A0A1L7VLU5"/>